<dbReference type="HOGENOM" id="CLU_499359_0_0_10"/>
<dbReference type="eggNOG" id="COG0265">
    <property type="taxonomic scope" value="Bacteria"/>
</dbReference>
<dbReference type="GO" id="GO:0006508">
    <property type="term" value="P:proteolysis"/>
    <property type="evidence" value="ECO:0007669"/>
    <property type="project" value="UniProtKB-KW"/>
</dbReference>
<dbReference type="KEGG" id="afd:Alfi_2616"/>
<dbReference type="PROSITE" id="PS51257">
    <property type="entry name" value="PROKAR_LIPOPROTEIN"/>
    <property type="match status" value="1"/>
</dbReference>
<dbReference type="Pfam" id="PF13181">
    <property type="entry name" value="TPR_8"/>
    <property type="match status" value="1"/>
</dbReference>
<sequence>MKITKYFAVIGCILILSSCSIKNTIQDAEKAVFTVYTYDKFGAPSGTGTGFFIDDEGTAFTNYHVLDGAVKAYIETIDGHSYEIKDILMSDKNKDIVKFTINNPDNVDLPNLSLHRGNYEKGDEIIVIGSPLDLTNSVTTGIISALRTDRSHGDVIQISAPISPGNSGSPVLTKNGKVIGIATFNRVGGQNLNFAVATKNVDELSSNDFEKENRKFNLKDDFVILNLPSDNGSDIILNAIEFGKNQTTAYFTFINMNLMYGDAVTIWNELYKDENDHGFCIKDQAGDKKYYIVSSSIGANKANGADVPLCDSYQFQVYFPTIKNKLERIDIFNGDDSRSWRFTDIDLNYYRNNLSVDMNLYKKLYAMSQMKEGELGGAYQMFQEILNDNPTDVDCLNGLGLISYIANNQMDAMSYFDTAIEENPLNVLSYLNRFAISEAKKDYQSALTDISKAIEIDPAQPDYYYHRAMTYCKLNNYISALTDMDQLISSNDFKKDAYVYYLRAMIYIEMDDKKAASKDIYTSFQLTDDEELEKELKEMWKYCGN</sequence>
<gene>
    <name evidence="1" type="ordered locus">Alfi_2616</name>
</gene>
<keyword evidence="1" id="KW-0378">Hydrolase</keyword>
<evidence type="ECO:0000313" key="2">
    <source>
        <dbReference type="Proteomes" id="UP000006052"/>
    </source>
</evidence>
<dbReference type="EMBL" id="CP003274">
    <property type="protein sequence ID" value="AFL78878.1"/>
    <property type="molecule type" value="Genomic_DNA"/>
</dbReference>
<dbReference type="SUPFAM" id="SSF48452">
    <property type="entry name" value="TPR-like"/>
    <property type="match status" value="1"/>
</dbReference>
<protein>
    <submittedName>
        <fullName evidence="1">Trypsin-like serine protease with C-terminal PDZ domain</fullName>
    </submittedName>
</protein>
<organism evidence="1 2">
    <name type="scientific">Alistipes finegoldii (strain DSM 17242 / JCM 16770 / CCUG 46020 / CIP 107999 / KCTC 15236 / AHN 2437)</name>
    <dbReference type="NCBI Taxonomy" id="679935"/>
    <lineage>
        <taxon>Bacteria</taxon>
        <taxon>Pseudomonadati</taxon>
        <taxon>Bacteroidota</taxon>
        <taxon>Bacteroidia</taxon>
        <taxon>Bacteroidales</taxon>
        <taxon>Rikenellaceae</taxon>
        <taxon>Alistipes</taxon>
    </lineage>
</organism>
<dbReference type="PRINTS" id="PR00834">
    <property type="entry name" value="PROTEASES2C"/>
</dbReference>
<dbReference type="SMART" id="SM00028">
    <property type="entry name" value="TPR"/>
    <property type="match status" value="4"/>
</dbReference>
<dbReference type="GO" id="GO:0004252">
    <property type="term" value="F:serine-type endopeptidase activity"/>
    <property type="evidence" value="ECO:0007669"/>
    <property type="project" value="InterPro"/>
</dbReference>
<dbReference type="Gene3D" id="1.25.40.10">
    <property type="entry name" value="Tetratricopeptide repeat domain"/>
    <property type="match status" value="2"/>
</dbReference>
<dbReference type="Gene3D" id="2.40.10.10">
    <property type="entry name" value="Trypsin-like serine proteases"/>
    <property type="match status" value="2"/>
</dbReference>
<dbReference type="Proteomes" id="UP000006052">
    <property type="component" value="Chromosome"/>
</dbReference>
<dbReference type="InterPro" id="IPR043504">
    <property type="entry name" value="Peptidase_S1_PA_chymotrypsin"/>
</dbReference>
<dbReference type="PANTHER" id="PTHR43019">
    <property type="entry name" value="SERINE ENDOPROTEASE DEGS"/>
    <property type="match status" value="1"/>
</dbReference>
<dbReference type="InterPro" id="IPR019734">
    <property type="entry name" value="TPR_rpt"/>
</dbReference>
<dbReference type="AlphaFoldDB" id="I3YPG0"/>
<dbReference type="eggNOG" id="COG0457">
    <property type="taxonomic scope" value="Bacteria"/>
</dbReference>
<dbReference type="RefSeq" id="WP_014776106.1">
    <property type="nucleotide sequence ID" value="NC_018011.1"/>
</dbReference>
<dbReference type="InterPro" id="IPR009003">
    <property type="entry name" value="Peptidase_S1_PA"/>
</dbReference>
<name>I3YPG0_ALIFI</name>
<proteinExistence type="predicted"/>
<dbReference type="InterPro" id="IPR011990">
    <property type="entry name" value="TPR-like_helical_dom_sf"/>
</dbReference>
<reference evidence="2" key="1">
    <citation type="journal article" date="2013" name="Stand. Genomic Sci.">
        <title>Complete genome sequence of the bile-resistant pigment-producing anaerobe Alistipes finegoldii type strain (AHN2437(T)).</title>
        <authorList>
            <person name="Mavromatis K."/>
            <person name="Stackebrandt E."/>
            <person name="Munk C."/>
            <person name="Lapidus A."/>
            <person name="Nolan M."/>
            <person name="Lucas S."/>
            <person name="Hammon N."/>
            <person name="Deshpande S."/>
            <person name="Cheng J.F."/>
            <person name="Tapia R."/>
            <person name="Goodwin L.A."/>
            <person name="Pitluck S."/>
            <person name="Liolios K."/>
            <person name="Pagani I."/>
            <person name="Ivanova N."/>
            <person name="Mikhailova N."/>
            <person name="Huntemann M."/>
            <person name="Pati A."/>
            <person name="Chen A."/>
            <person name="Palaniappan K."/>
            <person name="Land M."/>
            <person name="Hauser L."/>
            <person name="Rohde M."/>
            <person name="Gronow S."/>
            <person name="Goker M."/>
            <person name="Detter J.C."/>
            <person name="Bristow J."/>
            <person name="Eisen J.A."/>
            <person name="Markowitz V."/>
            <person name="Hugenholtz P."/>
            <person name="Kyrpides N.C."/>
            <person name="Klenk H.P."/>
            <person name="Woyke T."/>
        </authorList>
    </citation>
    <scope>NUCLEOTIDE SEQUENCE</scope>
    <source>
        <strain evidence="2">DSM 17242 / JCM 16770 / AHN 2437 / CCUG 46020 / CIP 107999</strain>
    </source>
</reference>
<dbReference type="PATRIC" id="fig|679935.3.peg.2534"/>
<keyword evidence="1" id="KW-0645">Protease</keyword>
<evidence type="ECO:0000313" key="1">
    <source>
        <dbReference type="EMBL" id="AFL78878.1"/>
    </source>
</evidence>
<dbReference type="PANTHER" id="PTHR43019:SF62">
    <property type="entry name" value="SERINE ENDOPROTEASE DEGS"/>
    <property type="match status" value="1"/>
</dbReference>
<accession>I3YPG0</accession>
<dbReference type="STRING" id="679935.Alfi_2616"/>
<dbReference type="SUPFAM" id="SSF50494">
    <property type="entry name" value="Trypsin-like serine proteases"/>
    <property type="match status" value="1"/>
</dbReference>
<dbReference type="InterPro" id="IPR001940">
    <property type="entry name" value="Peptidase_S1C"/>
</dbReference>
<dbReference type="Pfam" id="PF13365">
    <property type="entry name" value="Trypsin_2"/>
    <property type="match status" value="1"/>
</dbReference>